<dbReference type="OrthoDB" id="3210980at2"/>
<reference evidence="1 2" key="1">
    <citation type="submission" date="2019-06" db="EMBL/GenBank/DDBJ databases">
        <title>Sequencing the genomes of 1000 actinobacteria strains.</title>
        <authorList>
            <person name="Klenk H.-P."/>
        </authorList>
    </citation>
    <scope>NUCLEOTIDE SEQUENCE [LARGE SCALE GENOMIC DNA]</scope>
    <source>
        <strain evidence="1 2">DSM 18607</strain>
    </source>
</reference>
<sequence length="206" mass="21931">MRGRTLPGDQSPDFARAVAALRDARLRPEVRVTEVPAPQRIAPYAVALTAEVVGAAGDEDELASGRFVLLHDPSAPAPWEGEWRVVTFVRAELEPELAGDPMLGQVGWSWLVDALEQRGVDYANEAGTVTRVVSESFAGLADREPSVEMEVRASWTPEIGPALGGLGGARPDELGAHLLAWSDLLCTVAGLPPLPEGVTALPGQRR</sequence>
<organism evidence="1 2">
    <name type="scientific">Lapillicoccus jejuensis</name>
    <dbReference type="NCBI Taxonomy" id="402171"/>
    <lineage>
        <taxon>Bacteria</taxon>
        <taxon>Bacillati</taxon>
        <taxon>Actinomycetota</taxon>
        <taxon>Actinomycetes</taxon>
        <taxon>Micrococcales</taxon>
        <taxon>Intrasporangiaceae</taxon>
        <taxon>Lapillicoccus</taxon>
    </lineage>
</organism>
<evidence type="ECO:0000313" key="2">
    <source>
        <dbReference type="Proteomes" id="UP000317893"/>
    </source>
</evidence>
<keyword evidence="2" id="KW-1185">Reference proteome</keyword>
<evidence type="ECO:0000313" key="1">
    <source>
        <dbReference type="EMBL" id="TQJ10559.1"/>
    </source>
</evidence>
<proteinExistence type="predicted"/>
<dbReference type="Pfam" id="PF11452">
    <property type="entry name" value="DUF3000"/>
    <property type="match status" value="1"/>
</dbReference>
<dbReference type="AlphaFoldDB" id="A0A542E5L2"/>
<dbReference type="InterPro" id="IPR021555">
    <property type="entry name" value="DUF3000"/>
</dbReference>
<protein>
    <submittedName>
        <fullName evidence="1">DUF3000 family protein</fullName>
    </submittedName>
</protein>
<gene>
    <name evidence="1" type="ORF">FB458_3688</name>
</gene>
<dbReference type="Proteomes" id="UP000317893">
    <property type="component" value="Unassembled WGS sequence"/>
</dbReference>
<name>A0A542E5L2_9MICO</name>
<dbReference type="EMBL" id="VFMN01000001">
    <property type="protein sequence ID" value="TQJ10559.1"/>
    <property type="molecule type" value="Genomic_DNA"/>
</dbReference>
<comment type="caution">
    <text evidence="1">The sequence shown here is derived from an EMBL/GenBank/DDBJ whole genome shotgun (WGS) entry which is preliminary data.</text>
</comment>
<accession>A0A542E5L2</accession>
<dbReference type="RefSeq" id="WP_141849769.1">
    <property type="nucleotide sequence ID" value="NZ_BAAAPR010000012.1"/>
</dbReference>